<feature type="domain" description="Peptidase S1" evidence="1">
    <location>
        <begin position="13"/>
        <end position="60"/>
    </location>
</feature>
<accession>A0A6J1P4I0</accession>
<evidence type="ECO:0000259" key="1">
    <source>
        <dbReference type="Pfam" id="PF00089"/>
    </source>
</evidence>
<dbReference type="SUPFAM" id="SSF50494">
    <property type="entry name" value="Trypsin-like serine proteases"/>
    <property type="match status" value="1"/>
</dbReference>
<dbReference type="InterPro" id="IPR009003">
    <property type="entry name" value="Peptidase_S1_PA"/>
</dbReference>
<dbReference type="Proteomes" id="UP001652582">
    <property type="component" value="Chromosome Z"/>
</dbReference>
<dbReference type="Pfam" id="PF00089">
    <property type="entry name" value="Trypsin"/>
    <property type="match status" value="1"/>
</dbReference>
<reference evidence="3" key="1">
    <citation type="submission" date="2025-08" db="UniProtKB">
        <authorList>
            <consortium name="RefSeq"/>
        </authorList>
    </citation>
    <scope>IDENTIFICATION</scope>
</reference>
<evidence type="ECO:0000313" key="2">
    <source>
        <dbReference type="Proteomes" id="UP001652582"/>
    </source>
</evidence>
<dbReference type="OrthoDB" id="6261922at2759"/>
<dbReference type="Gene3D" id="2.40.10.10">
    <property type="entry name" value="Trypsin-like serine proteases"/>
    <property type="match status" value="1"/>
</dbReference>
<dbReference type="InterPro" id="IPR001254">
    <property type="entry name" value="Trypsin_dom"/>
</dbReference>
<dbReference type="AlphaFoldDB" id="A0A6J1P4I0"/>
<gene>
    <name evidence="3" type="primary">LOC112056468</name>
</gene>
<dbReference type="GO" id="GO:0006508">
    <property type="term" value="P:proteolysis"/>
    <property type="evidence" value="ECO:0007669"/>
    <property type="project" value="InterPro"/>
</dbReference>
<sequence>MRCLGGAREENPVSPCLAVPGAPLVVNAKLAGILSWGFGCGYLHDLPLVYTSTQYYTKWIAKNVVIFRRVTMNDLSQLFQAIKSYVILDWLSRTRISMPTPHDHGNVNKEFKLTKVDDVLVKLQGMCFDMRDYIYDAELHDKKLLLYEDLKRSVMENITKSEVIRNASKTLLTYIAPRPFLSNKTLLDISFTYEDYENSDDD</sequence>
<dbReference type="KEGG" id="bany:112056468"/>
<dbReference type="RefSeq" id="XP_023952671.2">
    <property type="nucleotide sequence ID" value="XM_024096903.2"/>
</dbReference>
<evidence type="ECO:0000313" key="3">
    <source>
        <dbReference type="RefSeq" id="XP_023952671.2"/>
    </source>
</evidence>
<dbReference type="GO" id="GO:0004252">
    <property type="term" value="F:serine-type endopeptidase activity"/>
    <property type="evidence" value="ECO:0007669"/>
    <property type="project" value="InterPro"/>
</dbReference>
<keyword evidence="2" id="KW-1185">Reference proteome</keyword>
<protein>
    <submittedName>
        <fullName evidence="3">Uncharacterized protein LOC112056468</fullName>
    </submittedName>
</protein>
<dbReference type="GeneID" id="112056468"/>
<dbReference type="InterPro" id="IPR043504">
    <property type="entry name" value="Peptidase_S1_PA_chymotrypsin"/>
</dbReference>
<proteinExistence type="predicted"/>
<name>A0A6J1P4I0_BICAN</name>
<organism evidence="2 3">
    <name type="scientific">Bicyclus anynana</name>
    <name type="common">Squinting bush brown butterfly</name>
    <dbReference type="NCBI Taxonomy" id="110368"/>
    <lineage>
        <taxon>Eukaryota</taxon>
        <taxon>Metazoa</taxon>
        <taxon>Ecdysozoa</taxon>
        <taxon>Arthropoda</taxon>
        <taxon>Hexapoda</taxon>
        <taxon>Insecta</taxon>
        <taxon>Pterygota</taxon>
        <taxon>Neoptera</taxon>
        <taxon>Endopterygota</taxon>
        <taxon>Lepidoptera</taxon>
        <taxon>Glossata</taxon>
        <taxon>Ditrysia</taxon>
        <taxon>Papilionoidea</taxon>
        <taxon>Nymphalidae</taxon>
        <taxon>Satyrinae</taxon>
        <taxon>Satyrini</taxon>
        <taxon>Mycalesina</taxon>
        <taxon>Bicyclus</taxon>
    </lineage>
</organism>